<evidence type="ECO:0000256" key="6">
    <source>
        <dbReference type="ARBA" id="ARBA00022741"/>
    </source>
</evidence>
<dbReference type="EMBL" id="FXLY01000002">
    <property type="protein sequence ID" value="SMN18273.1"/>
    <property type="molecule type" value="Genomic_DNA"/>
</dbReference>
<keyword evidence="6 10" id="KW-0547">Nucleotide-binding</keyword>
<keyword evidence="8 10" id="KW-0067">ATP-binding</keyword>
<dbReference type="PANTHER" id="PTHR12595">
    <property type="entry name" value="POS9-ACTIVATING FACTOR FAP7-RELATED"/>
    <property type="match status" value="1"/>
</dbReference>
<evidence type="ECO:0000256" key="4">
    <source>
        <dbReference type="ARBA" id="ARBA00022552"/>
    </source>
</evidence>
<feature type="region of interest" description="LID" evidence="10">
    <location>
        <begin position="114"/>
        <end position="124"/>
    </location>
</feature>
<feature type="compositionally biased region" description="Acidic residues" evidence="11">
    <location>
        <begin position="195"/>
        <end position="234"/>
    </location>
</feature>
<dbReference type="Proteomes" id="UP000196158">
    <property type="component" value="Unassembled WGS sequence"/>
</dbReference>
<dbReference type="GO" id="GO:0042274">
    <property type="term" value="P:ribosomal small subunit biogenesis"/>
    <property type="evidence" value="ECO:0007669"/>
    <property type="project" value="UniProtKB-UniRule"/>
</dbReference>
<feature type="binding site" evidence="10">
    <location>
        <position position="115"/>
    </location>
    <ligand>
        <name>ATP</name>
        <dbReference type="ChEBI" id="CHEBI:30616"/>
    </ligand>
</feature>
<dbReference type="GO" id="GO:0005634">
    <property type="term" value="C:nucleus"/>
    <property type="evidence" value="ECO:0007669"/>
    <property type="project" value="UniProtKB-SubCell"/>
</dbReference>
<feature type="binding site" evidence="10">
    <location>
        <position position="21"/>
    </location>
    <ligand>
        <name>ATP</name>
        <dbReference type="ChEBI" id="CHEBI:30616"/>
    </ligand>
</feature>
<dbReference type="SUPFAM" id="SSF52540">
    <property type="entry name" value="P-loop containing nucleoside triphosphate hydrolases"/>
    <property type="match status" value="1"/>
</dbReference>
<keyword evidence="13" id="KW-1185">Reference proteome</keyword>
<evidence type="ECO:0000256" key="5">
    <source>
        <dbReference type="ARBA" id="ARBA00022679"/>
    </source>
</evidence>
<keyword evidence="9 10" id="KW-0539">Nucleus</keyword>
<protein>
    <recommendedName>
        <fullName evidence="10">Adenylate kinase isoenzyme 6 homolog</fullName>
        <shortName evidence="10">AK6</shortName>
        <ecNumber evidence="10">2.7.4.3</ecNumber>
    </recommendedName>
    <alternativeName>
        <fullName evidence="10">Dual activity adenylate kinase/ATPase</fullName>
        <shortName evidence="10">AK/ATPase</shortName>
    </alternativeName>
</protein>
<comment type="caution">
    <text evidence="10">Lacks conserved residue(s) required for the propagation of feature annotation.</text>
</comment>
<evidence type="ECO:0000256" key="10">
    <source>
        <dbReference type="HAMAP-Rule" id="MF_03173"/>
    </source>
</evidence>
<dbReference type="HAMAP" id="MF_00039">
    <property type="entry name" value="Adenylate_kinase_AK6"/>
    <property type="match status" value="1"/>
</dbReference>
<sequence>MGELRRYKPNLLITGTPGCGKSTTCELLQRNLPGYKYYDISSFAKEHNCYDGYDEGRKSHIVDEDKLLDELEPLLAGGSSIIDWHVNDVFPERLIDLVVVLRCDNSTLYDRLNKRGYHDSKIQENLDAEIMGVLLQDAMDSYEQEIVVELQSNNTKEMEANVDRITEWEKMWLKQHKDGVSSEPPKQKHKKTAEYSDEEEDDEEEEEEEEAEEEAEEEEEAEDSASSSDDNDEE</sequence>
<evidence type="ECO:0000256" key="1">
    <source>
        <dbReference type="ARBA" id="ARBA00000582"/>
    </source>
</evidence>
<dbReference type="InterPro" id="IPR020618">
    <property type="entry name" value="Adenyl_kinase_AK6"/>
</dbReference>
<dbReference type="GO" id="GO:0005737">
    <property type="term" value="C:cytoplasm"/>
    <property type="evidence" value="ECO:0007669"/>
    <property type="project" value="UniProtKB-SubCell"/>
</dbReference>
<comment type="catalytic activity">
    <reaction evidence="10">
        <text>ATP + H2O = ADP + phosphate + H(+)</text>
        <dbReference type="Rhea" id="RHEA:13065"/>
        <dbReference type="ChEBI" id="CHEBI:15377"/>
        <dbReference type="ChEBI" id="CHEBI:15378"/>
        <dbReference type="ChEBI" id="CHEBI:30616"/>
        <dbReference type="ChEBI" id="CHEBI:43474"/>
        <dbReference type="ChEBI" id="CHEBI:456216"/>
    </reaction>
</comment>
<dbReference type="GO" id="GO:0006364">
    <property type="term" value="P:rRNA processing"/>
    <property type="evidence" value="ECO:0007669"/>
    <property type="project" value="UniProtKB-KW"/>
</dbReference>
<feature type="binding site" evidence="10">
    <location>
        <position position="18"/>
    </location>
    <ligand>
        <name>ATP</name>
        <dbReference type="ChEBI" id="CHEBI:30616"/>
    </ligand>
</feature>
<dbReference type="Gene3D" id="3.40.50.300">
    <property type="entry name" value="P-loop containing nucleotide triphosphate hydrolases"/>
    <property type="match status" value="1"/>
</dbReference>
<evidence type="ECO:0000256" key="3">
    <source>
        <dbReference type="ARBA" id="ARBA00022517"/>
    </source>
</evidence>
<feature type="binding site" evidence="10">
    <location>
        <position position="20"/>
    </location>
    <ligand>
        <name>ATP</name>
        <dbReference type="ChEBI" id="CHEBI:30616"/>
    </ligand>
</feature>
<evidence type="ECO:0000313" key="13">
    <source>
        <dbReference type="Proteomes" id="UP000196158"/>
    </source>
</evidence>
<dbReference type="InterPro" id="IPR027417">
    <property type="entry name" value="P-loop_NTPase"/>
</dbReference>
<dbReference type="OrthoDB" id="10251185at2759"/>
<feature type="binding site" evidence="10">
    <location>
        <position position="23"/>
    </location>
    <ligand>
        <name>ATP</name>
        <dbReference type="ChEBI" id="CHEBI:30616"/>
    </ligand>
</feature>
<keyword evidence="2 10" id="KW-0963">Cytoplasm</keyword>
<keyword evidence="5 10" id="KW-0808">Transferase</keyword>
<evidence type="ECO:0000256" key="11">
    <source>
        <dbReference type="SAM" id="MobiDB-lite"/>
    </source>
</evidence>
<dbReference type="Pfam" id="PF13238">
    <property type="entry name" value="AAA_18"/>
    <property type="match status" value="1"/>
</dbReference>
<accession>A0A1X7QXU1</accession>
<dbReference type="GO" id="GO:0004017">
    <property type="term" value="F:AMP kinase activity"/>
    <property type="evidence" value="ECO:0007669"/>
    <property type="project" value="UniProtKB-UniRule"/>
</dbReference>
<evidence type="ECO:0000256" key="8">
    <source>
        <dbReference type="ARBA" id="ARBA00022840"/>
    </source>
</evidence>
<gene>
    <name evidence="12" type="ORF">KASA_0Q07249G</name>
</gene>
<name>A0A1X7QXU1_9SACH</name>
<comment type="catalytic activity">
    <reaction evidence="1 10">
        <text>AMP + ATP = 2 ADP</text>
        <dbReference type="Rhea" id="RHEA:12973"/>
        <dbReference type="ChEBI" id="CHEBI:30616"/>
        <dbReference type="ChEBI" id="CHEBI:456215"/>
        <dbReference type="ChEBI" id="CHEBI:456216"/>
        <dbReference type="EC" id="2.7.4.3"/>
    </reaction>
</comment>
<dbReference type="STRING" id="1789683.A0A1X7QXU1"/>
<organism evidence="12 13">
    <name type="scientific">Maudiozyma saulgeensis</name>
    <dbReference type="NCBI Taxonomy" id="1789683"/>
    <lineage>
        <taxon>Eukaryota</taxon>
        <taxon>Fungi</taxon>
        <taxon>Dikarya</taxon>
        <taxon>Ascomycota</taxon>
        <taxon>Saccharomycotina</taxon>
        <taxon>Saccharomycetes</taxon>
        <taxon>Saccharomycetales</taxon>
        <taxon>Saccharomycetaceae</taxon>
        <taxon>Maudiozyma</taxon>
    </lineage>
</organism>
<keyword evidence="3 10" id="KW-0690">Ribosome biogenesis</keyword>
<comment type="similarity">
    <text evidence="10">Belongs to the adenylate kinase family. AK6 subfamily.</text>
</comment>
<keyword evidence="4 10" id="KW-0698">rRNA processing</keyword>
<evidence type="ECO:0000256" key="9">
    <source>
        <dbReference type="ARBA" id="ARBA00023242"/>
    </source>
</evidence>
<dbReference type="PANTHER" id="PTHR12595:SF0">
    <property type="entry name" value="ADENYLATE KINASE ISOENZYME 6"/>
    <property type="match status" value="1"/>
</dbReference>
<feature type="region of interest" description="Disordered" evidence="11">
    <location>
        <begin position="176"/>
        <end position="234"/>
    </location>
</feature>
<comment type="subcellular location">
    <subcellularLocation>
        <location evidence="10">Cytoplasm</location>
    </subcellularLocation>
    <subcellularLocation>
        <location evidence="10">Nucleus</location>
    </subcellularLocation>
</comment>
<comment type="function">
    <text evidence="10">Broad-specificity nucleoside monophosphate (NMP) kinase that catalyzes the reversible transfer of the terminal phosphate group between nucleoside triphosphates and monophosphates. Has also ATPase activity. Involved in the late cytoplasmic maturation steps of the 40S ribosomal particles, specifically 18S rRNA maturation. While NMP activity is not required for ribosome maturation, ATPase activity is. Associates transiently with small ribosomal subunit protein uS11. ATP hydrolysis breaks the interaction with uS11. May temporarily remove uS11 from the ribosome to enable a conformational change of the ribosomal RNA that is needed for the final maturation step of the small ribosomal subunit. Its NMP activity may have a role in nuclear energy homeostasis.</text>
</comment>
<dbReference type="AlphaFoldDB" id="A0A1X7QXU1"/>
<reference evidence="12 13" key="1">
    <citation type="submission" date="2017-04" db="EMBL/GenBank/DDBJ databases">
        <authorList>
            <person name="Afonso C.L."/>
            <person name="Miller P.J."/>
            <person name="Scott M.A."/>
            <person name="Spackman E."/>
            <person name="Goraichik I."/>
            <person name="Dimitrov K.M."/>
            <person name="Suarez D.L."/>
            <person name="Swayne D.E."/>
        </authorList>
    </citation>
    <scope>NUCLEOTIDE SEQUENCE [LARGE SCALE GENOMIC DNA]</scope>
</reference>
<feature type="region of interest" description="NMPbind" evidence="10">
    <location>
        <begin position="39"/>
        <end position="62"/>
    </location>
</feature>
<dbReference type="GO" id="GO:0016887">
    <property type="term" value="F:ATP hydrolysis activity"/>
    <property type="evidence" value="ECO:0007669"/>
    <property type="project" value="UniProtKB-UniRule"/>
</dbReference>
<dbReference type="FunFam" id="3.40.50.300:FF:000372">
    <property type="entry name" value="Adenylate kinase isoenzyme 6 homolog"/>
    <property type="match status" value="1"/>
</dbReference>
<keyword evidence="7 10" id="KW-0418">Kinase</keyword>
<feature type="binding site" evidence="10">
    <location>
        <position position="22"/>
    </location>
    <ligand>
        <name>ATP</name>
        <dbReference type="ChEBI" id="CHEBI:30616"/>
    </ligand>
</feature>
<dbReference type="GO" id="GO:0005524">
    <property type="term" value="F:ATP binding"/>
    <property type="evidence" value="ECO:0007669"/>
    <property type="project" value="UniProtKB-KW"/>
</dbReference>
<comment type="subunit">
    <text evidence="10">Interacts with small ribosomal subunit protein uS11. Not a structural component of 43S pre-ribosomes, but transiently interacts with them by binding to uS11.</text>
</comment>
<evidence type="ECO:0000313" key="12">
    <source>
        <dbReference type="EMBL" id="SMN18273.1"/>
    </source>
</evidence>
<dbReference type="EC" id="2.7.4.3" evidence="10"/>
<proteinExistence type="inferred from homology"/>
<evidence type="ECO:0000256" key="2">
    <source>
        <dbReference type="ARBA" id="ARBA00022490"/>
    </source>
</evidence>
<evidence type="ECO:0000256" key="7">
    <source>
        <dbReference type="ARBA" id="ARBA00022777"/>
    </source>
</evidence>